<evidence type="ECO:0000256" key="3">
    <source>
        <dbReference type="ARBA" id="ARBA00023027"/>
    </source>
</evidence>
<dbReference type="PANTHER" id="PTHR42789:SF1">
    <property type="entry name" value="D-ISOMER SPECIFIC 2-HYDROXYACID DEHYDROGENASE FAMILY PROTEIN (AFU_ORTHOLOGUE AFUA_6G10090)"/>
    <property type="match status" value="1"/>
</dbReference>
<dbReference type="InterPro" id="IPR036291">
    <property type="entry name" value="NAD(P)-bd_dom_sf"/>
</dbReference>
<evidence type="ECO:0000313" key="8">
    <source>
        <dbReference type="Proteomes" id="UP000503312"/>
    </source>
</evidence>
<dbReference type="GO" id="GO:0051287">
    <property type="term" value="F:NAD binding"/>
    <property type="evidence" value="ECO:0007669"/>
    <property type="project" value="InterPro"/>
</dbReference>
<reference evidence="7 8" key="1">
    <citation type="submission" date="2018-04" db="EMBL/GenBank/DDBJ databases">
        <title>Polynucleobacter sp. UH21B genome.</title>
        <authorList>
            <person name="Hahn M.W."/>
        </authorList>
    </citation>
    <scope>NUCLEOTIDE SEQUENCE [LARGE SCALE GENOMIC DNA]</scope>
    <source>
        <strain evidence="7 8">MWH-UH21B</strain>
    </source>
</reference>
<evidence type="ECO:0000256" key="2">
    <source>
        <dbReference type="ARBA" id="ARBA00023002"/>
    </source>
</evidence>
<dbReference type="SUPFAM" id="SSF51735">
    <property type="entry name" value="NAD(P)-binding Rossmann-fold domains"/>
    <property type="match status" value="1"/>
</dbReference>
<dbReference type="Proteomes" id="UP000503312">
    <property type="component" value="Chromosome"/>
</dbReference>
<dbReference type="PANTHER" id="PTHR42789">
    <property type="entry name" value="D-ISOMER SPECIFIC 2-HYDROXYACID DEHYDROGENASE FAMILY PROTEIN (AFU_ORTHOLOGUE AFUA_6G10090)"/>
    <property type="match status" value="1"/>
</dbReference>
<dbReference type="GO" id="GO:0016616">
    <property type="term" value="F:oxidoreductase activity, acting on the CH-OH group of donors, NAD or NADP as acceptor"/>
    <property type="evidence" value="ECO:0007669"/>
    <property type="project" value="InterPro"/>
</dbReference>
<accession>A0A6M9PR16</accession>
<protein>
    <submittedName>
        <fullName evidence="7">3-phosphoglycerate dehydrogenase</fullName>
    </submittedName>
</protein>
<sequence>MHIVISDDHQDCVRHLKCFAKLQNHTVEIFNNTVVGVDALAQRYKNADAIVLIRERTFISRELLNRLPKLKVISQTGKIASHVDLQACKEKGIVVMDGRGSGSATAELNVLLILAALRRLVDEVNRLKNGQWQGHLGAQLCGKVLGVYGFGRIGKQMCELGKAFGAKPLVWGRPSSLEKARQAGYDVATSKDAFFSESDIVCLQLRLNDETRGIVKRSDLALMKDSALLVNASRAELIEAGALEAALAEGRPGFAAVDTYESEPVLGANHPLLHLPNCLCTPHIGFVEKDNYEAYFGIAFDNINSYVAGTPQNCVE</sequence>
<proteinExistence type="inferred from homology"/>
<dbReference type="InterPro" id="IPR006139">
    <property type="entry name" value="D-isomer_2_OHA_DH_cat_dom"/>
</dbReference>
<gene>
    <name evidence="7" type="ORF">DCO17_06790</name>
</gene>
<evidence type="ECO:0000313" key="7">
    <source>
        <dbReference type="EMBL" id="QKM64960.1"/>
    </source>
</evidence>
<dbReference type="InterPro" id="IPR050857">
    <property type="entry name" value="D-2-hydroxyacid_DH"/>
</dbReference>
<evidence type="ECO:0000256" key="4">
    <source>
        <dbReference type="RuleBase" id="RU003719"/>
    </source>
</evidence>
<dbReference type="Pfam" id="PF00389">
    <property type="entry name" value="2-Hacid_dh"/>
    <property type="match status" value="1"/>
</dbReference>
<name>A0A6M9PR16_9BURK</name>
<evidence type="ECO:0000256" key="1">
    <source>
        <dbReference type="ARBA" id="ARBA00005854"/>
    </source>
</evidence>
<comment type="similarity">
    <text evidence="1 4">Belongs to the D-isomer specific 2-hydroxyacid dehydrogenase family.</text>
</comment>
<dbReference type="CDD" id="cd12169">
    <property type="entry name" value="PGDH_like_1"/>
    <property type="match status" value="1"/>
</dbReference>
<feature type="domain" description="D-isomer specific 2-hydroxyacid dehydrogenase catalytic" evidence="5">
    <location>
        <begin position="3"/>
        <end position="315"/>
    </location>
</feature>
<keyword evidence="8" id="KW-1185">Reference proteome</keyword>
<keyword evidence="3" id="KW-0520">NAD</keyword>
<dbReference type="Gene3D" id="3.40.50.720">
    <property type="entry name" value="NAD(P)-binding Rossmann-like Domain"/>
    <property type="match status" value="2"/>
</dbReference>
<dbReference type="InterPro" id="IPR006140">
    <property type="entry name" value="D-isomer_DH_NAD-bd"/>
</dbReference>
<dbReference type="SUPFAM" id="SSF52283">
    <property type="entry name" value="Formate/glycerate dehydrogenase catalytic domain-like"/>
    <property type="match status" value="1"/>
</dbReference>
<dbReference type="Pfam" id="PF02826">
    <property type="entry name" value="2-Hacid_dh_C"/>
    <property type="match status" value="1"/>
</dbReference>
<dbReference type="RefSeq" id="WP_173956002.1">
    <property type="nucleotide sequence ID" value="NZ_CP028942.1"/>
</dbReference>
<dbReference type="KEGG" id="ptrp:DCO17_06790"/>
<organism evidence="7 8">
    <name type="scientific">Polynucleobacter tropicus</name>
    <dbReference type="NCBI Taxonomy" id="1743174"/>
    <lineage>
        <taxon>Bacteria</taxon>
        <taxon>Pseudomonadati</taxon>
        <taxon>Pseudomonadota</taxon>
        <taxon>Betaproteobacteria</taxon>
        <taxon>Burkholderiales</taxon>
        <taxon>Burkholderiaceae</taxon>
        <taxon>Polynucleobacter</taxon>
    </lineage>
</organism>
<evidence type="ECO:0000259" key="5">
    <source>
        <dbReference type="Pfam" id="PF00389"/>
    </source>
</evidence>
<keyword evidence="2 4" id="KW-0560">Oxidoreductase</keyword>
<feature type="domain" description="D-isomer specific 2-hydroxyacid dehydrogenase NAD-binding" evidence="6">
    <location>
        <begin position="111"/>
        <end position="285"/>
    </location>
</feature>
<dbReference type="AlphaFoldDB" id="A0A6M9PR16"/>
<evidence type="ECO:0000259" key="6">
    <source>
        <dbReference type="Pfam" id="PF02826"/>
    </source>
</evidence>
<dbReference type="EMBL" id="CP028942">
    <property type="protein sequence ID" value="QKM64960.1"/>
    <property type="molecule type" value="Genomic_DNA"/>
</dbReference>